<dbReference type="SMART" id="SM00116">
    <property type="entry name" value="CBS"/>
    <property type="match status" value="2"/>
</dbReference>
<dbReference type="Gene3D" id="3.10.580.10">
    <property type="entry name" value="CBS-domain"/>
    <property type="match status" value="1"/>
</dbReference>
<keyword evidence="5" id="KW-1185">Reference proteome</keyword>
<feature type="domain" description="CBS" evidence="3">
    <location>
        <begin position="8"/>
        <end position="67"/>
    </location>
</feature>
<dbReference type="SUPFAM" id="SSF54631">
    <property type="entry name" value="CBS-domain pair"/>
    <property type="match status" value="1"/>
</dbReference>
<sequence length="142" mass="15742">MSVSAILMEKGCDVVTASSANTVKDACRLLHSNHIGAIIIVDHENRIEGIFTERDVVAAIAQRGIACMDMELSEVMWRNVVSCTRATSINRLMDAMNKHRARHLPVEEDGHLAGFVLIGDAVKHHIRAIEYEAKYIRSYIAG</sequence>
<dbReference type="AlphaFoldDB" id="A0A5Q0CGU0"/>
<gene>
    <name evidence="4" type="ORF">FZ934_23970</name>
</gene>
<geneLocation type="plasmid" evidence="4 5">
    <name>unnamed</name>
</geneLocation>
<evidence type="ECO:0000256" key="2">
    <source>
        <dbReference type="PROSITE-ProRule" id="PRU00703"/>
    </source>
</evidence>
<dbReference type="OrthoDB" id="9807125at2"/>
<accession>A0A5Q0CGU0</accession>
<proteinExistence type="predicted"/>
<keyword evidence="4" id="KW-0614">Plasmid</keyword>
<evidence type="ECO:0000313" key="4">
    <source>
        <dbReference type="EMBL" id="QFY63341.1"/>
    </source>
</evidence>
<feature type="domain" description="CBS" evidence="3">
    <location>
        <begin position="76"/>
        <end position="132"/>
    </location>
</feature>
<evidence type="ECO:0000256" key="1">
    <source>
        <dbReference type="ARBA" id="ARBA00023122"/>
    </source>
</evidence>
<dbReference type="InterPro" id="IPR000644">
    <property type="entry name" value="CBS_dom"/>
</dbReference>
<dbReference type="CDD" id="cd04623">
    <property type="entry name" value="CBS_pair_bac_euk"/>
    <property type="match status" value="1"/>
</dbReference>
<reference evidence="4 5" key="1">
    <citation type="submission" date="2019-08" db="EMBL/GenBank/DDBJ databases">
        <title>Prosopis cineraria nodule microbiome.</title>
        <authorList>
            <person name="Ali R."/>
            <person name="Chaluvadi S.R."/>
            <person name="Wang X."/>
        </authorList>
    </citation>
    <scope>NUCLEOTIDE SEQUENCE [LARGE SCALE GENOMIC DNA]</scope>
    <source>
        <strain evidence="4 5">BG7</strain>
        <plasmid evidence="4 5">unnamed</plasmid>
    </source>
</reference>
<evidence type="ECO:0000313" key="5">
    <source>
        <dbReference type="Proteomes" id="UP000326881"/>
    </source>
</evidence>
<organism evidence="4 5">
    <name type="scientific">Rhizobium grahamii</name>
    <dbReference type="NCBI Taxonomy" id="1120045"/>
    <lineage>
        <taxon>Bacteria</taxon>
        <taxon>Pseudomonadati</taxon>
        <taxon>Pseudomonadota</taxon>
        <taxon>Alphaproteobacteria</taxon>
        <taxon>Hyphomicrobiales</taxon>
        <taxon>Rhizobiaceae</taxon>
        <taxon>Rhizobium/Agrobacterium group</taxon>
        <taxon>Rhizobium</taxon>
    </lineage>
</organism>
<dbReference type="InterPro" id="IPR044725">
    <property type="entry name" value="CBSX3_CBS_dom"/>
</dbReference>
<dbReference type="RefSeq" id="WP_153273307.1">
    <property type="nucleotide sequence ID" value="NZ_CP043499.1"/>
</dbReference>
<dbReference type="Proteomes" id="UP000326881">
    <property type="component" value="Plasmid unnamed"/>
</dbReference>
<dbReference type="PANTHER" id="PTHR43080:SF2">
    <property type="entry name" value="CBS DOMAIN-CONTAINING PROTEIN"/>
    <property type="match status" value="1"/>
</dbReference>
<dbReference type="KEGG" id="rgr:FZ934_23970"/>
<dbReference type="PROSITE" id="PS51371">
    <property type="entry name" value="CBS"/>
    <property type="match status" value="2"/>
</dbReference>
<dbReference type="Pfam" id="PF00571">
    <property type="entry name" value="CBS"/>
    <property type="match status" value="2"/>
</dbReference>
<dbReference type="EMBL" id="CP043499">
    <property type="protein sequence ID" value="QFY63341.1"/>
    <property type="molecule type" value="Genomic_DNA"/>
</dbReference>
<dbReference type="InterPro" id="IPR051257">
    <property type="entry name" value="Diverse_CBS-Domain"/>
</dbReference>
<keyword evidence="1 2" id="KW-0129">CBS domain</keyword>
<dbReference type="PANTHER" id="PTHR43080">
    <property type="entry name" value="CBS DOMAIN-CONTAINING PROTEIN CBSX3, MITOCHONDRIAL"/>
    <property type="match status" value="1"/>
</dbReference>
<evidence type="ECO:0000259" key="3">
    <source>
        <dbReference type="PROSITE" id="PS51371"/>
    </source>
</evidence>
<protein>
    <submittedName>
        <fullName evidence="4">CBS domain-containing protein</fullName>
    </submittedName>
</protein>
<dbReference type="InterPro" id="IPR046342">
    <property type="entry name" value="CBS_dom_sf"/>
</dbReference>
<name>A0A5Q0CGU0_9HYPH</name>